<sequence length="461" mass="51454">MIKAISSRFQLLTICYILLFLSLTSCSSTKKWTSKVISSDIPCKIRESKSPLKDFTGNYITVIYLKNLGFEKIGQNTNDEDVAWLLSQGYRVIELDYNHDKKASATSINQDIIAINNDIANKSFCGYTNCSLNKSYVLFEGYRISRDVPYFIDNPKIYNTPKEYTKGDELRMDIIYPANASVTAPTILSFSYSNSYATYDSDKGQLTDAHKDLRMFLPYTFAGFNDSFLDGLPAHGMAWAIADHPKYCPWGSGKPVNGKNDTYKSYQTNPDATQKIKSAIRTLRKMSDELGLSGNIGVYGFSRGSTAGSLAIGDKSVPEFENAGFNIGVSDDIQAAALGPGVFDYTQIYNTTDDGDSNLESRCEWAWGSLEDNFELWETMGASYLVESSATAPTLFFHNTDDAPYYQDQFIHFKAKLDSLKVPTSTLINYGTGHSVPQTSKDLNILYDFFKTYLSPPSLNK</sequence>
<dbReference type="InterPro" id="IPR029058">
    <property type="entry name" value="AB_hydrolase_fold"/>
</dbReference>
<dbReference type="Proteomes" id="UP001303407">
    <property type="component" value="Chromosome"/>
</dbReference>
<organism evidence="1 2">
    <name type="scientific">Thalassobellus suaedae</name>
    <dbReference type="NCBI Taxonomy" id="3074124"/>
    <lineage>
        <taxon>Bacteria</taxon>
        <taxon>Pseudomonadati</taxon>
        <taxon>Bacteroidota</taxon>
        <taxon>Flavobacteriia</taxon>
        <taxon>Flavobacteriales</taxon>
        <taxon>Flavobacteriaceae</taxon>
        <taxon>Thalassobellus</taxon>
    </lineage>
</organism>
<protein>
    <submittedName>
        <fullName evidence="1">Uncharacterized protein</fullName>
    </submittedName>
</protein>
<reference evidence="1 2" key="1">
    <citation type="submission" date="2023-09" db="EMBL/GenBank/DDBJ databases">
        <title>Thalassobella suaedae gen. nov., sp. nov., a marine bacterium of the family Flavobacteriaceae isolated from a halophyte Suaeda japonica.</title>
        <authorList>
            <person name="Lee S.Y."/>
            <person name="Hwang C.Y."/>
        </authorList>
    </citation>
    <scope>NUCLEOTIDE SEQUENCE [LARGE SCALE GENOMIC DNA]</scope>
    <source>
        <strain evidence="1 2">HL-DH10</strain>
    </source>
</reference>
<proteinExistence type="predicted"/>
<gene>
    <name evidence="1" type="ORF">RHP49_09170</name>
</gene>
<dbReference type="PROSITE" id="PS51257">
    <property type="entry name" value="PROKAR_LIPOPROTEIN"/>
    <property type="match status" value="1"/>
</dbReference>
<evidence type="ECO:0000313" key="2">
    <source>
        <dbReference type="Proteomes" id="UP001303407"/>
    </source>
</evidence>
<evidence type="ECO:0000313" key="1">
    <source>
        <dbReference type="EMBL" id="WNH11095.1"/>
    </source>
</evidence>
<dbReference type="EMBL" id="CP134536">
    <property type="protein sequence ID" value="WNH11095.1"/>
    <property type="molecule type" value="Genomic_DNA"/>
</dbReference>
<keyword evidence="2" id="KW-1185">Reference proteome</keyword>
<dbReference type="SUPFAM" id="SSF53474">
    <property type="entry name" value="alpha/beta-Hydrolases"/>
    <property type="match status" value="1"/>
</dbReference>
<name>A0ABY9XYR4_9FLAO</name>
<dbReference type="Gene3D" id="3.40.50.1820">
    <property type="entry name" value="alpha/beta hydrolase"/>
    <property type="match status" value="1"/>
</dbReference>
<dbReference type="RefSeq" id="WP_415861069.1">
    <property type="nucleotide sequence ID" value="NZ_CP134536.1"/>
</dbReference>
<accession>A0ABY9XYR4</accession>